<proteinExistence type="predicted"/>
<name>A0A914N3U8_MELIC</name>
<sequence>MEITSTTPTRKSSIASGSTPIVYVAIVARFDTPTILLLKFDEIAFSSSNLVVIISHNFRVRRKINTGRLSNCN</sequence>
<accession>A0A914N3U8</accession>
<dbReference type="Proteomes" id="UP000887563">
    <property type="component" value="Unplaced"/>
</dbReference>
<dbReference type="AlphaFoldDB" id="A0A914N3U8"/>
<evidence type="ECO:0000313" key="1">
    <source>
        <dbReference type="Proteomes" id="UP000887563"/>
    </source>
</evidence>
<protein>
    <submittedName>
        <fullName evidence="2">Uncharacterized protein</fullName>
    </submittedName>
</protein>
<dbReference type="WBParaSite" id="Minc3s03475g33952">
    <property type="protein sequence ID" value="Minc3s03475g33952"/>
    <property type="gene ID" value="Minc3s03475g33952"/>
</dbReference>
<organism evidence="1 2">
    <name type="scientific">Meloidogyne incognita</name>
    <name type="common">Southern root-knot nematode worm</name>
    <name type="synonym">Oxyuris incognita</name>
    <dbReference type="NCBI Taxonomy" id="6306"/>
    <lineage>
        <taxon>Eukaryota</taxon>
        <taxon>Metazoa</taxon>
        <taxon>Ecdysozoa</taxon>
        <taxon>Nematoda</taxon>
        <taxon>Chromadorea</taxon>
        <taxon>Rhabditida</taxon>
        <taxon>Tylenchina</taxon>
        <taxon>Tylenchomorpha</taxon>
        <taxon>Tylenchoidea</taxon>
        <taxon>Meloidogynidae</taxon>
        <taxon>Meloidogyninae</taxon>
        <taxon>Meloidogyne</taxon>
        <taxon>Meloidogyne incognita group</taxon>
    </lineage>
</organism>
<evidence type="ECO:0000313" key="2">
    <source>
        <dbReference type="WBParaSite" id="Minc3s03475g33952"/>
    </source>
</evidence>
<reference evidence="2" key="1">
    <citation type="submission" date="2022-11" db="UniProtKB">
        <authorList>
            <consortium name="WormBaseParasite"/>
        </authorList>
    </citation>
    <scope>IDENTIFICATION</scope>
</reference>
<keyword evidence="1" id="KW-1185">Reference proteome</keyword>